<keyword evidence="4" id="KW-1185">Reference proteome</keyword>
<keyword evidence="2" id="KW-0472">Membrane</keyword>
<protein>
    <submittedName>
        <fullName evidence="3">Uncharacterized protein</fullName>
    </submittedName>
</protein>
<reference evidence="4" key="1">
    <citation type="submission" date="2024-07" db="EMBL/GenBank/DDBJ databases">
        <title>Two chromosome-level genome assemblies of Korean endemic species Abeliophyllum distichum and Forsythia ovata (Oleaceae).</title>
        <authorList>
            <person name="Jang H."/>
        </authorList>
    </citation>
    <scope>NUCLEOTIDE SEQUENCE [LARGE SCALE GENOMIC DNA]</scope>
</reference>
<evidence type="ECO:0000256" key="2">
    <source>
        <dbReference type="SAM" id="Phobius"/>
    </source>
</evidence>
<sequence length="103" mass="11481">MDSTHMLPPPTPLHQQKIGRDLWILFTLLVLEFVCTIVYLKLSARTTVVVPPSHPIATNNDLKKKVLKYLPKLTYTTNNATSPTVPSGVRRRTRTPSASSVLS</sequence>
<feature type="region of interest" description="Disordered" evidence="1">
    <location>
        <begin position="78"/>
        <end position="103"/>
    </location>
</feature>
<dbReference type="Proteomes" id="UP001604336">
    <property type="component" value="Unassembled WGS sequence"/>
</dbReference>
<gene>
    <name evidence="3" type="ORF">Adt_39965</name>
</gene>
<organism evidence="3 4">
    <name type="scientific">Abeliophyllum distichum</name>
    <dbReference type="NCBI Taxonomy" id="126358"/>
    <lineage>
        <taxon>Eukaryota</taxon>
        <taxon>Viridiplantae</taxon>
        <taxon>Streptophyta</taxon>
        <taxon>Embryophyta</taxon>
        <taxon>Tracheophyta</taxon>
        <taxon>Spermatophyta</taxon>
        <taxon>Magnoliopsida</taxon>
        <taxon>eudicotyledons</taxon>
        <taxon>Gunneridae</taxon>
        <taxon>Pentapetalae</taxon>
        <taxon>asterids</taxon>
        <taxon>lamiids</taxon>
        <taxon>Lamiales</taxon>
        <taxon>Oleaceae</taxon>
        <taxon>Forsythieae</taxon>
        <taxon>Abeliophyllum</taxon>
    </lineage>
</organism>
<evidence type="ECO:0000313" key="3">
    <source>
        <dbReference type="EMBL" id="KAL2471829.1"/>
    </source>
</evidence>
<name>A0ABD1Q6K0_9LAMI</name>
<evidence type="ECO:0000313" key="4">
    <source>
        <dbReference type="Proteomes" id="UP001604336"/>
    </source>
</evidence>
<proteinExistence type="predicted"/>
<feature type="transmembrane region" description="Helical" evidence="2">
    <location>
        <begin position="22"/>
        <end position="40"/>
    </location>
</feature>
<comment type="caution">
    <text evidence="3">The sequence shown here is derived from an EMBL/GenBank/DDBJ whole genome shotgun (WGS) entry which is preliminary data.</text>
</comment>
<evidence type="ECO:0000256" key="1">
    <source>
        <dbReference type="SAM" id="MobiDB-lite"/>
    </source>
</evidence>
<dbReference type="EMBL" id="JBFOLK010000012">
    <property type="protein sequence ID" value="KAL2471829.1"/>
    <property type="molecule type" value="Genomic_DNA"/>
</dbReference>
<dbReference type="AlphaFoldDB" id="A0ABD1Q6K0"/>
<keyword evidence="2" id="KW-1133">Transmembrane helix</keyword>
<keyword evidence="2" id="KW-0812">Transmembrane</keyword>
<accession>A0ABD1Q6K0</accession>